<dbReference type="RefSeq" id="WP_253858045.1">
    <property type="nucleotide sequence ID" value="NZ_BAAALM010000015.1"/>
</dbReference>
<reference evidence="2 3" key="1">
    <citation type="journal article" date="2019" name="Int. J. Syst. Evol. Microbiol.">
        <title>The Global Catalogue of Microorganisms (GCM) 10K type strain sequencing project: providing services to taxonomists for standard genome sequencing and annotation.</title>
        <authorList>
            <consortium name="The Broad Institute Genomics Platform"/>
            <consortium name="The Broad Institute Genome Sequencing Center for Infectious Disease"/>
            <person name="Wu L."/>
            <person name="Ma J."/>
        </authorList>
    </citation>
    <scope>NUCLEOTIDE SEQUENCE [LARGE SCALE GENOMIC DNA]</scope>
    <source>
        <strain evidence="2 3">JCM 13022</strain>
    </source>
</reference>
<evidence type="ECO:0000313" key="3">
    <source>
        <dbReference type="Proteomes" id="UP001500467"/>
    </source>
</evidence>
<evidence type="ECO:0000313" key="2">
    <source>
        <dbReference type="EMBL" id="GAA1214396.1"/>
    </source>
</evidence>
<evidence type="ECO:0000256" key="1">
    <source>
        <dbReference type="SAM" id="MobiDB-lite"/>
    </source>
</evidence>
<gene>
    <name evidence="2" type="ORF">GCM10009675_40610</name>
</gene>
<comment type="caution">
    <text evidence="2">The sequence shown here is derived from an EMBL/GenBank/DDBJ whole genome shotgun (WGS) entry which is preliminary data.</text>
</comment>
<proteinExistence type="predicted"/>
<sequence>MNAARSPLGTEFRKLLQATSGQPGPTAITELGGWEYIASQVADLARDPAIVPFIALVVRDADPADPEAAAAIRAVVDATLEVHSPAGFGDCVSMLVASASTVAAQGVYLAEKLQTLVERFAQIGSPSEADVSRTADALESLTQLRVGENHKTPFALLAFLQGCTTPVPPRLAKAVIRSVGTAVDYWPAAAEFAHVVKVQAGLTPPSGTPAPEADTAAVESDASWVLANIELVTALRAPTPAAMADHLKTSCDYLAIAAKTYEREDAEVLAGVLDIIAKLVSAEDQPLPALESAIPDAGTVETIVARAAEFNITSSDLDHWYLDMKTQTLAAWVALAEDLREVRDRFAQESFYRPEQVIDRMLQIYLASRSALVVRRDEDFDAVRGVVQPVIEAGFASKAGFLANLEQYTRELMERANTTRDDESSTAVDLDTARQLLSSTREAARRGTPPGKAEGGTAYASLPRALEQIVGAETPYAERLANLEPEAIQRIVRAVENKQIAQNITLLEEDILNRLRTALVTCRDYNGEARKATDQLIVLMIRFVADRVNAQSDRKSYLFRDDADENDLHQDLYDYLMSALGQAVELEVPHIGSGRVDIRVKYSTFALHLELKADHTKKDLSDKLAYVKQAVTYQATDISLGFLVALRLKAFPAGDPLPLVTSLFNATTFNVPGDSAPRHLILVDIPGNKTRPSGMSVR</sequence>
<protein>
    <recommendedName>
        <fullName evidence="4">PD-(D/E)XK nuclease superfamily protein</fullName>
    </recommendedName>
</protein>
<organism evidence="2 3">
    <name type="scientific">Prauserella alba</name>
    <dbReference type="NCBI Taxonomy" id="176898"/>
    <lineage>
        <taxon>Bacteria</taxon>
        <taxon>Bacillati</taxon>
        <taxon>Actinomycetota</taxon>
        <taxon>Actinomycetes</taxon>
        <taxon>Pseudonocardiales</taxon>
        <taxon>Pseudonocardiaceae</taxon>
        <taxon>Prauserella</taxon>
    </lineage>
</organism>
<keyword evidence="3" id="KW-1185">Reference proteome</keyword>
<name>A0ABN1VJS4_9PSEU</name>
<evidence type="ECO:0008006" key="4">
    <source>
        <dbReference type="Google" id="ProtNLM"/>
    </source>
</evidence>
<feature type="region of interest" description="Disordered" evidence="1">
    <location>
        <begin position="438"/>
        <end position="458"/>
    </location>
</feature>
<dbReference type="Proteomes" id="UP001500467">
    <property type="component" value="Unassembled WGS sequence"/>
</dbReference>
<dbReference type="EMBL" id="BAAALM010000015">
    <property type="protein sequence ID" value="GAA1214396.1"/>
    <property type="molecule type" value="Genomic_DNA"/>
</dbReference>
<accession>A0ABN1VJS4</accession>